<dbReference type="HOGENOM" id="CLU_862787_0_0_5"/>
<dbReference type="Pfam" id="PF02195">
    <property type="entry name" value="ParB_N"/>
    <property type="match status" value="1"/>
</dbReference>
<evidence type="ECO:0000259" key="2">
    <source>
        <dbReference type="SMART" id="SM00470"/>
    </source>
</evidence>
<dbReference type="GO" id="GO:0003677">
    <property type="term" value="F:DNA binding"/>
    <property type="evidence" value="ECO:0007669"/>
    <property type="project" value="InterPro"/>
</dbReference>
<name>B8ESX5_METSB</name>
<dbReference type="KEGG" id="msl:Msil_2175"/>
<organism evidence="3 4">
    <name type="scientific">Methylocella silvestris (strain DSM 15510 / CIP 108128 / LMG 27833 / NCIMB 13906 / BL2)</name>
    <dbReference type="NCBI Taxonomy" id="395965"/>
    <lineage>
        <taxon>Bacteria</taxon>
        <taxon>Pseudomonadati</taxon>
        <taxon>Pseudomonadota</taxon>
        <taxon>Alphaproteobacteria</taxon>
        <taxon>Hyphomicrobiales</taxon>
        <taxon>Beijerinckiaceae</taxon>
        <taxon>Methylocella</taxon>
    </lineage>
</organism>
<dbReference type="OrthoDB" id="4204233at2"/>
<dbReference type="PANTHER" id="PTHR33375">
    <property type="entry name" value="CHROMOSOME-PARTITIONING PROTEIN PARB-RELATED"/>
    <property type="match status" value="1"/>
</dbReference>
<dbReference type="SMART" id="SM00470">
    <property type="entry name" value="ParB"/>
    <property type="match status" value="1"/>
</dbReference>
<dbReference type="EMBL" id="CP001280">
    <property type="protein sequence ID" value="ACK51113.1"/>
    <property type="molecule type" value="Genomic_DNA"/>
</dbReference>
<reference evidence="3 4" key="1">
    <citation type="journal article" date="2010" name="J. Bacteriol.">
        <title>Complete genome sequence of the aerobic facultative methanotroph Methylocella silvestris BL2.</title>
        <authorList>
            <person name="Chen Y."/>
            <person name="Crombie A."/>
            <person name="Rahman M.T."/>
            <person name="Dedysh S.N."/>
            <person name="Liesack W."/>
            <person name="Stott M.B."/>
            <person name="Alam M."/>
            <person name="Theisen A.R."/>
            <person name="Murrell J.C."/>
            <person name="Dunfield P.F."/>
        </authorList>
    </citation>
    <scope>NUCLEOTIDE SEQUENCE [LARGE SCALE GENOMIC DNA]</scope>
    <source>
        <strain evidence="4">DSM 15510 / CIP 108128 / LMG 27833 / NCIMB 13906 / BL2</strain>
    </source>
</reference>
<dbReference type="AlphaFoldDB" id="B8ESX5"/>
<dbReference type="InterPro" id="IPR036086">
    <property type="entry name" value="ParB/Sulfiredoxin_sf"/>
</dbReference>
<gene>
    <name evidence="3" type="ordered locus">Msil_2175</name>
</gene>
<dbReference type="RefSeq" id="WP_012591182.1">
    <property type="nucleotide sequence ID" value="NC_011666.1"/>
</dbReference>
<dbReference type="Gene3D" id="3.90.1530.10">
    <property type="entry name" value="Conserved hypothetical protein from pyrococcus furiosus pfu- 392566-001, ParB domain"/>
    <property type="match status" value="1"/>
</dbReference>
<protein>
    <submittedName>
        <fullName evidence="3">ParB-like partition protein</fullName>
    </submittedName>
</protein>
<sequence length="322" mass="37315">MMAEVRDAQKLRLIPPSEIVQNPENPRLVFRQDEMESLMLSIDKHGIQVPLTVYRDGNTYTLLDGERRWRCARKLNLKTVPAIVQSKPSELDNLVLMYNIHSLREQWDYYTIASKLQRVCALYEQEHGQFPNEIILSELTGLTRGAIRRCQLLIDLPERFKEMLLSELDKPKSQQRLSEDFFIEMEKALKTVTRRIDIYQPRIDEIRDTLVDKFKSNVISAVTDFRQLSKIATAVEGLGIARRTALRALDRVFDPNKNVGIREAYSSTVEFEYGEKRASRYVSSLAEFLDGVSAEQKEDELDEELLASLRDLYARLQRLLGT</sequence>
<dbReference type="Proteomes" id="UP000002257">
    <property type="component" value="Chromosome"/>
</dbReference>
<evidence type="ECO:0000313" key="4">
    <source>
        <dbReference type="Proteomes" id="UP000002257"/>
    </source>
</evidence>
<evidence type="ECO:0000313" key="3">
    <source>
        <dbReference type="EMBL" id="ACK51113.1"/>
    </source>
</evidence>
<evidence type="ECO:0000256" key="1">
    <source>
        <dbReference type="ARBA" id="ARBA00006295"/>
    </source>
</evidence>
<dbReference type="eggNOG" id="COG1475">
    <property type="taxonomic scope" value="Bacteria"/>
</dbReference>
<feature type="domain" description="ParB-like N-terminal" evidence="2">
    <location>
        <begin position="12"/>
        <end position="100"/>
    </location>
</feature>
<dbReference type="NCBIfam" id="TIGR00180">
    <property type="entry name" value="parB_part"/>
    <property type="match status" value="1"/>
</dbReference>
<keyword evidence="4" id="KW-1185">Reference proteome</keyword>
<comment type="similarity">
    <text evidence="1">Belongs to the ParB family.</text>
</comment>
<dbReference type="STRING" id="395965.Msil_2175"/>
<accession>B8ESX5</accession>
<dbReference type="PANTHER" id="PTHR33375:SF1">
    <property type="entry name" value="CHROMOSOME-PARTITIONING PROTEIN PARB-RELATED"/>
    <property type="match status" value="1"/>
</dbReference>
<proteinExistence type="inferred from homology"/>
<dbReference type="GO" id="GO:0007059">
    <property type="term" value="P:chromosome segregation"/>
    <property type="evidence" value="ECO:0007669"/>
    <property type="project" value="TreeGrafter"/>
</dbReference>
<dbReference type="GO" id="GO:0005694">
    <property type="term" value="C:chromosome"/>
    <property type="evidence" value="ECO:0007669"/>
    <property type="project" value="TreeGrafter"/>
</dbReference>
<dbReference type="SUPFAM" id="SSF110849">
    <property type="entry name" value="ParB/Sulfiredoxin"/>
    <property type="match status" value="1"/>
</dbReference>
<dbReference type="InterPro" id="IPR003115">
    <property type="entry name" value="ParB_N"/>
</dbReference>
<dbReference type="InterPro" id="IPR050336">
    <property type="entry name" value="Chromosome_partition/occlusion"/>
</dbReference>
<dbReference type="InterPro" id="IPR004437">
    <property type="entry name" value="ParB/RepB/Spo0J"/>
</dbReference>